<reference evidence="2" key="1">
    <citation type="journal article" date="2021" name="PeerJ">
        <title>Extensive microbial diversity within the chicken gut microbiome revealed by metagenomics and culture.</title>
        <authorList>
            <person name="Gilroy R."/>
            <person name="Ravi A."/>
            <person name="Getino M."/>
            <person name="Pursley I."/>
            <person name="Horton D.L."/>
            <person name="Alikhan N.F."/>
            <person name="Baker D."/>
            <person name="Gharbi K."/>
            <person name="Hall N."/>
            <person name="Watson M."/>
            <person name="Adriaenssens E.M."/>
            <person name="Foster-Nyarko E."/>
            <person name="Jarju S."/>
            <person name="Secka A."/>
            <person name="Antonio M."/>
            <person name="Oren A."/>
            <person name="Chaudhuri R.R."/>
            <person name="La Ragione R."/>
            <person name="Hildebrand F."/>
            <person name="Pallen M.J."/>
        </authorList>
    </citation>
    <scope>NUCLEOTIDE SEQUENCE</scope>
    <source>
        <strain evidence="2">CHK179-5677</strain>
    </source>
</reference>
<evidence type="ECO:0000256" key="1">
    <source>
        <dbReference type="SAM" id="MobiDB-lite"/>
    </source>
</evidence>
<protein>
    <submittedName>
        <fullName evidence="2">Uncharacterized protein</fullName>
    </submittedName>
</protein>
<name>A0A921SRM5_9FIRM</name>
<accession>A0A921SRM5</accession>
<proteinExistence type="predicted"/>
<dbReference type="RefSeq" id="WP_304247252.1">
    <property type="nucleotide sequence ID" value="NZ_DYUC01000011.1"/>
</dbReference>
<dbReference type="AlphaFoldDB" id="A0A921SRM5"/>
<comment type="caution">
    <text evidence="2">The sequence shown here is derived from an EMBL/GenBank/DDBJ whole genome shotgun (WGS) entry which is preliminary data.</text>
</comment>
<organism evidence="2 3">
    <name type="scientific">Pseudoflavonifractor capillosus</name>
    <dbReference type="NCBI Taxonomy" id="106588"/>
    <lineage>
        <taxon>Bacteria</taxon>
        <taxon>Bacillati</taxon>
        <taxon>Bacillota</taxon>
        <taxon>Clostridia</taxon>
        <taxon>Eubacteriales</taxon>
        <taxon>Oscillospiraceae</taxon>
        <taxon>Pseudoflavonifractor</taxon>
    </lineage>
</organism>
<dbReference type="EMBL" id="DYUC01000011">
    <property type="protein sequence ID" value="HJG85641.1"/>
    <property type="molecule type" value="Genomic_DNA"/>
</dbReference>
<reference evidence="2" key="2">
    <citation type="submission" date="2021-09" db="EMBL/GenBank/DDBJ databases">
        <authorList>
            <person name="Gilroy R."/>
        </authorList>
    </citation>
    <scope>NUCLEOTIDE SEQUENCE</scope>
    <source>
        <strain evidence="2">CHK179-5677</strain>
    </source>
</reference>
<dbReference type="Proteomes" id="UP000760668">
    <property type="component" value="Unassembled WGS sequence"/>
</dbReference>
<evidence type="ECO:0000313" key="3">
    <source>
        <dbReference type="Proteomes" id="UP000760668"/>
    </source>
</evidence>
<gene>
    <name evidence="2" type="ORF">K8V01_01220</name>
</gene>
<sequence length="84" mass="9398">MDKPRAYEKVSQITLPDPSDQDPHPRLRVNGRGIHAGESFTALFPDGWHDITLEVCWDVTGPACWYISNVGFSGICPVGLFVRR</sequence>
<evidence type="ECO:0000313" key="2">
    <source>
        <dbReference type="EMBL" id="HJG85641.1"/>
    </source>
</evidence>
<feature type="region of interest" description="Disordered" evidence="1">
    <location>
        <begin position="1"/>
        <end position="24"/>
    </location>
</feature>